<dbReference type="Proteomes" id="UP001605036">
    <property type="component" value="Unassembled WGS sequence"/>
</dbReference>
<evidence type="ECO:0000313" key="1">
    <source>
        <dbReference type="EMBL" id="KAL2612113.1"/>
    </source>
</evidence>
<organism evidence="1 2">
    <name type="scientific">Riccia fluitans</name>
    <dbReference type="NCBI Taxonomy" id="41844"/>
    <lineage>
        <taxon>Eukaryota</taxon>
        <taxon>Viridiplantae</taxon>
        <taxon>Streptophyta</taxon>
        <taxon>Embryophyta</taxon>
        <taxon>Marchantiophyta</taxon>
        <taxon>Marchantiopsida</taxon>
        <taxon>Marchantiidae</taxon>
        <taxon>Marchantiales</taxon>
        <taxon>Ricciaceae</taxon>
        <taxon>Riccia</taxon>
    </lineage>
</organism>
<name>A0ABD1XT30_9MARC</name>
<protein>
    <submittedName>
        <fullName evidence="1">Uncharacterized protein</fullName>
    </submittedName>
</protein>
<gene>
    <name evidence="1" type="ORF">R1flu_023805</name>
</gene>
<evidence type="ECO:0000313" key="2">
    <source>
        <dbReference type="Proteomes" id="UP001605036"/>
    </source>
</evidence>
<reference evidence="1 2" key="1">
    <citation type="submission" date="2024-09" db="EMBL/GenBank/DDBJ databases">
        <title>Chromosome-scale assembly of Riccia fluitans.</title>
        <authorList>
            <person name="Paukszto L."/>
            <person name="Sawicki J."/>
            <person name="Karawczyk K."/>
            <person name="Piernik-Szablinska J."/>
            <person name="Szczecinska M."/>
            <person name="Mazdziarz M."/>
        </authorList>
    </citation>
    <scope>NUCLEOTIDE SEQUENCE [LARGE SCALE GENOMIC DNA]</scope>
    <source>
        <strain evidence="1">Rf_01</strain>
        <tissue evidence="1">Aerial parts of the thallus</tissue>
    </source>
</reference>
<accession>A0ABD1XT30</accession>
<dbReference type="AlphaFoldDB" id="A0ABD1XT30"/>
<comment type="caution">
    <text evidence="1">The sequence shown here is derived from an EMBL/GenBank/DDBJ whole genome shotgun (WGS) entry which is preliminary data.</text>
</comment>
<sequence length="73" mass="8327">MTKKPFDIVDLSDDELQEAKREEETILAEDTLQVPKADVIEKFMMSMAYGKQVVVPILQILEESRAQVEKETG</sequence>
<proteinExistence type="predicted"/>
<keyword evidence="2" id="KW-1185">Reference proteome</keyword>
<dbReference type="EMBL" id="JBHFFA010000007">
    <property type="protein sequence ID" value="KAL2612113.1"/>
    <property type="molecule type" value="Genomic_DNA"/>
</dbReference>